<keyword evidence="2" id="KW-1185">Reference proteome</keyword>
<comment type="caution">
    <text evidence="1">The sequence shown here is derived from an EMBL/GenBank/DDBJ whole genome shotgun (WGS) entry which is preliminary data.</text>
</comment>
<sequence>MIGTLHRGPVQRSVYHFGLCVLRIVVLCAPRECAQSTIQNGGCHL</sequence>
<gene>
    <name evidence="1" type="ORF">SPARVUS_LOCUS15770332</name>
</gene>
<name>A0ABN9HB44_9NEOB</name>
<reference evidence="1" key="1">
    <citation type="submission" date="2023-05" db="EMBL/GenBank/DDBJ databases">
        <authorList>
            <person name="Stuckert A."/>
        </authorList>
    </citation>
    <scope>NUCLEOTIDE SEQUENCE</scope>
</reference>
<accession>A0ABN9HB44</accession>
<evidence type="ECO:0000313" key="1">
    <source>
        <dbReference type="EMBL" id="CAI9619019.1"/>
    </source>
</evidence>
<proteinExistence type="predicted"/>
<dbReference type="EMBL" id="CATNWA010020581">
    <property type="protein sequence ID" value="CAI9619019.1"/>
    <property type="molecule type" value="Genomic_DNA"/>
</dbReference>
<evidence type="ECO:0000313" key="2">
    <source>
        <dbReference type="Proteomes" id="UP001162483"/>
    </source>
</evidence>
<organism evidence="1 2">
    <name type="scientific">Staurois parvus</name>
    <dbReference type="NCBI Taxonomy" id="386267"/>
    <lineage>
        <taxon>Eukaryota</taxon>
        <taxon>Metazoa</taxon>
        <taxon>Chordata</taxon>
        <taxon>Craniata</taxon>
        <taxon>Vertebrata</taxon>
        <taxon>Euteleostomi</taxon>
        <taxon>Amphibia</taxon>
        <taxon>Batrachia</taxon>
        <taxon>Anura</taxon>
        <taxon>Neobatrachia</taxon>
        <taxon>Ranoidea</taxon>
        <taxon>Ranidae</taxon>
        <taxon>Staurois</taxon>
    </lineage>
</organism>
<dbReference type="Proteomes" id="UP001162483">
    <property type="component" value="Unassembled WGS sequence"/>
</dbReference>
<protein>
    <submittedName>
        <fullName evidence="1">Uncharacterized protein</fullName>
    </submittedName>
</protein>